<feature type="signal peptide" evidence="5">
    <location>
        <begin position="1"/>
        <end position="24"/>
    </location>
</feature>
<organism evidence="7 8">
    <name type="scientific">Cellulosimicrobium composti</name>
    <dbReference type="NCBI Taxonomy" id="2672572"/>
    <lineage>
        <taxon>Bacteria</taxon>
        <taxon>Bacillati</taxon>
        <taxon>Actinomycetota</taxon>
        <taxon>Actinomycetes</taxon>
        <taxon>Micrococcales</taxon>
        <taxon>Promicromonosporaceae</taxon>
        <taxon>Cellulosimicrobium</taxon>
    </lineage>
</organism>
<dbReference type="NCBIfam" id="TIGR01728">
    <property type="entry name" value="SsuA_fam"/>
    <property type="match status" value="1"/>
</dbReference>
<evidence type="ECO:0000313" key="7">
    <source>
        <dbReference type="EMBL" id="NDO88237.1"/>
    </source>
</evidence>
<comment type="caution">
    <text evidence="7">The sequence shown here is derived from an EMBL/GenBank/DDBJ whole genome shotgun (WGS) entry which is preliminary data.</text>
</comment>
<dbReference type="EMBL" id="JAAFAN010000004">
    <property type="protein sequence ID" value="NDO88237.1"/>
    <property type="molecule type" value="Genomic_DNA"/>
</dbReference>
<keyword evidence="3" id="KW-0813">Transport</keyword>
<evidence type="ECO:0000256" key="4">
    <source>
        <dbReference type="ARBA" id="ARBA00022729"/>
    </source>
</evidence>
<feature type="chain" id="PRO_5045499833" evidence="5">
    <location>
        <begin position="25"/>
        <end position="340"/>
    </location>
</feature>
<comment type="subcellular location">
    <subcellularLocation>
        <location evidence="1">Periplasm</location>
    </subcellularLocation>
</comment>
<name>A0ABX0B6T2_9MICO</name>
<keyword evidence="4 5" id="KW-0732">Signal</keyword>
<sequence>MSRATRTTALAGVAVLALSLAACSSDSGSGGDAPAPDELTPVSVGYIADFNGASLVAIADEQGLFAEHGLDVELAEFTNGPLQVQALGTADLDFGYLGPGALWLPATGQAQVVAINATGNADRVLAHPDSGVTSLEDLAGKKIAIAEGTSGDMIVSMALKSVGLTTDDVELVPMDPSTIVSAFASGQVDAAGLWYPLVDTVVAQVPDTLVLAENADFVDEVSFPSAVVARNEVVAEQPETVEAFVAALREANDFRHENLDEAVRITADRLGVDSGAATSDAQNATYYTSAELDALTEDGTVVTWLTSLNEYFVDAGKAESTTDPAEYYQGDLYVAAGSGD</sequence>
<evidence type="ECO:0000259" key="6">
    <source>
        <dbReference type="Pfam" id="PF09084"/>
    </source>
</evidence>
<evidence type="ECO:0000313" key="8">
    <source>
        <dbReference type="Proteomes" id="UP000471672"/>
    </source>
</evidence>
<evidence type="ECO:0000256" key="3">
    <source>
        <dbReference type="ARBA" id="ARBA00022448"/>
    </source>
</evidence>
<dbReference type="PROSITE" id="PS51257">
    <property type="entry name" value="PROKAR_LIPOPROTEIN"/>
    <property type="match status" value="1"/>
</dbReference>
<protein>
    <submittedName>
        <fullName evidence="7">Aliphatic sulfonate ABC transporter substrate-binding protein</fullName>
    </submittedName>
</protein>
<dbReference type="RefSeq" id="WP_034603901.1">
    <property type="nucleotide sequence ID" value="NZ_JAAFAN010000004.1"/>
</dbReference>
<dbReference type="Pfam" id="PF09084">
    <property type="entry name" value="NMT1"/>
    <property type="match status" value="1"/>
</dbReference>
<evidence type="ECO:0000256" key="2">
    <source>
        <dbReference type="ARBA" id="ARBA00010742"/>
    </source>
</evidence>
<dbReference type="Proteomes" id="UP000471672">
    <property type="component" value="Unassembled WGS sequence"/>
</dbReference>
<dbReference type="InterPro" id="IPR015168">
    <property type="entry name" value="SsuA/THI5"/>
</dbReference>
<feature type="domain" description="SsuA/THI5-like" evidence="6">
    <location>
        <begin position="58"/>
        <end position="262"/>
    </location>
</feature>
<proteinExistence type="inferred from homology"/>
<dbReference type="PANTHER" id="PTHR30024:SF47">
    <property type="entry name" value="TAURINE-BINDING PERIPLASMIC PROTEIN"/>
    <property type="match status" value="1"/>
</dbReference>
<dbReference type="PANTHER" id="PTHR30024">
    <property type="entry name" value="ALIPHATIC SULFONATES-BINDING PROTEIN-RELATED"/>
    <property type="match status" value="1"/>
</dbReference>
<dbReference type="InterPro" id="IPR010067">
    <property type="entry name" value="ABC_SsuA_sub-bd"/>
</dbReference>
<accession>A0ABX0B6T2</accession>
<evidence type="ECO:0000256" key="5">
    <source>
        <dbReference type="SAM" id="SignalP"/>
    </source>
</evidence>
<dbReference type="SUPFAM" id="SSF53850">
    <property type="entry name" value="Periplasmic binding protein-like II"/>
    <property type="match status" value="1"/>
</dbReference>
<dbReference type="Gene3D" id="3.40.190.10">
    <property type="entry name" value="Periplasmic binding protein-like II"/>
    <property type="match status" value="2"/>
</dbReference>
<evidence type="ECO:0000256" key="1">
    <source>
        <dbReference type="ARBA" id="ARBA00004418"/>
    </source>
</evidence>
<comment type="similarity">
    <text evidence="2">Belongs to the bacterial solute-binding protein SsuA/TauA family.</text>
</comment>
<gene>
    <name evidence="7" type="ORF">GYH36_01920</name>
</gene>
<keyword evidence="8" id="KW-1185">Reference proteome</keyword>
<reference evidence="7 8" key="1">
    <citation type="journal article" date="2021" name="Arch. Microbiol.">
        <title>Cellulosimicrobium fucosivorans sp. nov., isolated from San Elijo Lagoon, contains a fucose metabolic pathway linked to carotenoid production.</title>
        <authorList>
            <person name="Aviles F.A."/>
            <person name="Kyndt J.A."/>
        </authorList>
    </citation>
    <scope>NUCLEOTIDE SEQUENCE [LARGE SCALE GENOMIC DNA]</scope>
    <source>
        <strain evidence="7 8">SE3</strain>
    </source>
</reference>